<dbReference type="EMBL" id="JAPHNI010001014">
    <property type="protein sequence ID" value="KAJ8107057.1"/>
    <property type="molecule type" value="Genomic_DNA"/>
</dbReference>
<accession>A0ACC2HVE5</accession>
<dbReference type="Proteomes" id="UP001153331">
    <property type="component" value="Unassembled WGS sequence"/>
</dbReference>
<evidence type="ECO:0000313" key="2">
    <source>
        <dbReference type="Proteomes" id="UP001153331"/>
    </source>
</evidence>
<reference evidence="1" key="1">
    <citation type="submission" date="2022-11" db="EMBL/GenBank/DDBJ databases">
        <title>Genome Sequence of Boeremia exigua.</title>
        <authorList>
            <person name="Buettner E."/>
        </authorList>
    </citation>
    <scope>NUCLEOTIDE SEQUENCE</scope>
    <source>
        <strain evidence="1">CU02</strain>
    </source>
</reference>
<name>A0ACC2HVE5_9PLEO</name>
<comment type="caution">
    <text evidence="1">The sequence shown here is derived from an EMBL/GenBank/DDBJ whole genome shotgun (WGS) entry which is preliminary data.</text>
</comment>
<gene>
    <name evidence="1" type="ORF">OPT61_g9127</name>
</gene>
<organism evidence="1 2">
    <name type="scientific">Boeremia exigua</name>
    <dbReference type="NCBI Taxonomy" id="749465"/>
    <lineage>
        <taxon>Eukaryota</taxon>
        <taxon>Fungi</taxon>
        <taxon>Dikarya</taxon>
        <taxon>Ascomycota</taxon>
        <taxon>Pezizomycotina</taxon>
        <taxon>Dothideomycetes</taxon>
        <taxon>Pleosporomycetidae</taxon>
        <taxon>Pleosporales</taxon>
        <taxon>Pleosporineae</taxon>
        <taxon>Didymellaceae</taxon>
        <taxon>Boeremia</taxon>
    </lineage>
</organism>
<protein>
    <submittedName>
        <fullName evidence="1">Uncharacterized protein</fullName>
    </submittedName>
</protein>
<evidence type="ECO:0000313" key="1">
    <source>
        <dbReference type="EMBL" id="KAJ8107057.1"/>
    </source>
</evidence>
<sequence>MARSKKKTAKVQAAAKEQHHRSSKLQQAVPDTCKELSLKPLIAENSRAACRARRLRLRDALLGPRPKFSGTVTIPDIQHASQSDAIRLEDIQEGLVNGQAAVYWAGGAASRQYLGAGIVWYEEGLLHSEHFKLGPRIVGSNMDADVYAIAAAIHHAKISAELSSIQELLRVYTNSLGVLTSVRSGKCTWLGPMVDDKFALEVLYRNVEWLASHGVTVELVWVKGHSGNVWQKLGQDWVDEWLYRVRRASKVSMSDGTPGDTGSTQSSGLDKSNDPGLLAFEVRDERENSEKTDDRSRAGSADHLNADIQSAYTCLPSGKAQCDLPKTNAQKRDRKKRTREDFEADANLTNLDIRGTNPEGDVVAGARMKAMKLHLDNEAYARYSTRHEASKVCANSMQPEKNVYRAARDTKTLAGTIGVPFEHDSSRRLRAQARCVHSVARAEDSSDNLGEHWVGDVLLCILEGHPSIIFEPCSLCELDVLSECQTQSTAMEFDLMASPGEIGKTDHEQGDSQSTTKWQRFWWGDLEEEEAAAVRPTSFTSRTRTLHCYPSIMRLQLTLVVAAVVTCIGGRELNNGKEPLITDLHHDHFWSPRLASHKGTLSYTGPRYRVRRDRGAQGFEGDEFASDADWQKFTNKGGTLMCGLDGNDEEAGLLMDDKRVPPSAASLWTGDLRQELTTWGWTEIDSSGYACDLDEYWHMTSMMEALDLNAKPQSNGGDNVCYRVEHWNPKQVKDGQRVPAINQWYNVDGTDYQVRHLPTFLAPPPLTPHPGNRSAF</sequence>
<proteinExistence type="predicted"/>
<keyword evidence="2" id="KW-1185">Reference proteome</keyword>